<evidence type="ECO:0000313" key="3">
    <source>
        <dbReference type="Proteomes" id="UP000019132"/>
    </source>
</evidence>
<protein>
    <submittedName>
        <fullName evidence="2">Uncharacterized protein</fullName>
    </submittedName>
</protein>
<dbReference type="VEuPathDB" id="FungiDB:PYU1_G011356"/>
<reference evidence="2" key="3">
    <citation type="submission" date="2015-02" db="UniProtKB">
        <authorList>
            <consortium name="EnsemblProtists"/>
        </authorList>
    </citation>
    <scope>IDENTIFICATION</scope>
    <source>
        <strain evidence="2">DAOM BR144</strain>
    </source>
</reference>
<dbReference type="AlphaFoldDB" id="K3X2D2"/>
<proteinExistence type="predicted"/>
<dbReference type="EMBL" id="GL376562">
    <property type="status" value="NOT_ANNOTATED_CDS"/>
    <property type="molecule type" value="Genomic_DNA"/>
</dbReference>
<reference evidence="3" key="1">
    <citation type="journal article" date="2010" name="Genome Biol.">
        <title>Genome sequence of the necrotrophic plant pathogen Pythium ultimum reveals original pathogenicity mechanisms and effector repertoire.</title>
        <authorList>
            <person name="Levesque C.A."/>
            <person name="Brouwer H."/>
            <person name="Cano L."/>
            <person name="Hamilton J.P."/>
            <person name="Holt C."/>
            <person name="Huitema E."/>
            <person name="Raffaele S."/>
            <person name="Robideau G.P."/>
            <person name="Thines M."/>
            <person name="Win J."/>
            <person name="Zerillo M.M."/>
            <person name="Beakes G.W."/>
            <person name="Boore J.L."/>
            <person name="Busam D."/>
            <person name="Dumas B."/>
            <person name="Ferriera S."/>
            <person name="Fuerstenberg S.I."/>
            <person name="Gachon C.M."/>
            <person name="Gaulin E."/>
            <person name="Govers F."/>
            <person name="Grenville-Briggs L."/>
            <person name="Horner N."/>
            <person name="Hostetler J."/>
            <person name="Jiang R.H."/>
            <person name="Johnson J."/>
            <person name="Krajaejun T."/>
            <person name="Lin H."/>
            <person name="Meijer H.J."/>
            <person name="Moore B."/>
            <person name="Morris P."/>
            <person name="Phuntmart V."/>
            <person name="Puiu D."/>
            <person name="Shetty J."/>
            <person name="Stajich J.E."/>
            <person name="Tripathy S."/>
            <person name="Wawra S."/>
            <person name="van West P."/>
            <person name="Whitty B.R."/>
            <person name="Coutinho P.M."/>
            <person name="Henrissat B."/>
            <person name="Martin F."/>
            <person name="Thomas P.D."/>
            <person name="Tyler B.M."/>
            <person name="De Vries R.P."/>
            <person name="Kamoun S."/>
            <person name="Yandell M."/>
            <person name="Tisserat N."/>
            <person name="Buell C.R."/>
        </authorList>
    </citation>
    <scope>NUCLEOTIDE SEQUENCE</scope>
    <source>
        <strain evidence="3">DAOM:BR144</strain>
    </source>
</reference>
<reference evidence="3" key="2">
    <citation type="submission" date="2010-04" db="EMBL/GenBank/DDBJ databases">
        <authorList>
            <person name="Buell R."/>
            <person name="Hamilton J."/>
            <person name="Hostetler J."/>
        </authorList>
    </citation>
    <scope>NUCLEOTIDE SEQUENCE [LARGE SCALE GENOMIC DNA]</scope>
    <source>
        <strain evidence="3">DAOM:BR144</strain>
    </source>
</reference>
<name>K3X2D2_GLOUD</name>
<feature type="compositionally biased region" description="Polar residues" evidence="1">
    <location>
        <begin position="166"/>
        <end position="183"/>
    </location>
</feature>
<accession>K3X2D2</accession>
<dbReference type="eggNOG" id="ENOG502REYX">
    <property type="taxonomic scope" value="Eukaryota"/>
</dbReference>
<sequence length="183" mass="20159">MRWNTAGAGQQQQSQKQLWNASYLEQAPVDTKRGKWWLKERQVLSRNVPSPVDDCIAIKVREVWLWSGRTVIVDKIVTCPIMDDVDHDTFDNEDESHGQGSYRDKSATRAVPLSPASSGHLSPRTSTAPSSPKYSDAKQLAQEFLQQPKAASPAVIATAHSKDSLDTASARTEQQMSHAATGT</sequence>
<dbReference type="Proteomes" id="UP000019132">
    <property type="component" value="Unassembled WGS sequence"/>
</dbReference>
<organism evidence="2 3">
    <name type="scientific">Globisporangium ultimum (strain ATCC 200006 / CBS 805.95 / DAOM BR144)</name>
    <name type="common">Pythium ultimum</name>
    <dbReference type="NCBI Taxonomy" id="431595"/>
    <lineage>
        <taxon>Eukaryota</taxon>
        <taxon>Sar</taxon>
        <taxon>Stramenopiles</taxon>
        <taxon>Oomycota</taxon>
        <taxon>Peronosporomycetes</taxon>
        <taxon>Pythiales</taxon>
        <taxon>Pythiaceae</taxon>
        <taxon>Globisporangium</taxon>
    </lineage>
</organism>
<evidence type="ECO:0000313" key="2">
    <source>
        <dbReference type="EnsemblProtists" id="PYU1_T011381"/>
    </source>
</evidence>
<evidence type="ECO:0000256" key="1">
    <source>
        <dbReference type="SAM" id="MobiDB-lite"/>
    </source>
</evidence>
<dbReference type="EnsemblProtists" id="PYU1_T011381">
    <property type="protein sequence ID" value="PYU1_T011381"/>
    <property type="gene ID" value="PYU1_G011356"/>
</dbReference>
<dbReference type="HOGENOM" id="CLU_1477911_0_0_1"/>
<keyword evidence="3" id="KW-1185">Reference proteome</keyword>
<feature type="compositionally biased region" description="Polar residues" evidence="1">
    <location>
        <begin position="115"/>
        <end position="133"/>
    </location>
</feature>
<feature type="region of interest" description="Disordered" evidence="1">
    <location>
        <begin position="90"/>
        <end position="183"/>
    </location>
</feature>
<dbReference type="InParanoid" id="K3X2D2"/>